<proteinExistence type="inferred from homology"/>
<protein>
    <submittedName>
        <fullName evidence="3">Toxin</fullName>
    </submittedName>
</protein>
<keyword evidence="4" id="KW-1185">Reference proteome</keyword>
<gene>
    <name evidence="3" type="ORF">Rai3103_16645</name>
</gene>
<dbReference type="Gene3D" id="3.30.530.20">
    <property type="match status" value="1"/>
</dbReference>
<organism evidence="3 4">
    <name type="scientific">Raineyella fluvialis</name>
    <dbReference type="NCBI Taxonomy" id="2662261"/>
    <lineage>
        <taxon>Bacteria</taxon>
        <taxon>Bacillati</taxon>
        <taxon>Actinomycetota</taxon>
        <taxon>Actinomycetes</taxon>
        <taxon>Propionibacteriales</taxon>
        <taxon>Propionibacteriaceae</taxon>
        <taxon>Raineyella</taxon>
    </lineage>
</organism>
<evidence type="ECO:0000259" key="2">
    <source>
        <dbReference type="Pfam" id="PF08327"/>
    </source>
</evidence>
<dbReference type="Proteomes" id="UP000386847">
    <property type="component" value="Chromosome"/>
</dbReference>
<evidence type="ECO:0000313" key="4">
    <source>
        <dbReference type="Proteomes" id="UP000386847"/>
    </source>
</evidence>
<dbReference type="SUPFAM" id="SSF55961">
    <property type="entry name" value="Bet v1-like"/>
    <property type="match status" value="1"/>
</dbReference>
<evidence type="ECO:0000256" key="1">
    <source>
        <dbReference type="ARBA" id="ARBA00006817"/>
    </source>
</evidence>
<reference evidence="3 4" key="1">
    <citation type="submission" date="2019-10" db="EMBL/GenBank/DDBJ databases">
        <title>Genomic analysis of Raineyella sp. CBA3103.</title>
        <authorList>
            <person name="Roh S.W."/>
        </authorList>
    </citation>
    <scope>NUCLEOTIDE SEQUENCE [LARGE SCALE GENOMIC DNA]</scope>
    <source>
        <strain evidence="3 4">CBA3103</strain>
    </source>
</reference>
<dbReference type="InterPro" id="IPR013538">
    <property type="entry name" value="ASHA1/2-like_C"/>
</dbReference>
<feature type="domain" description="Activator of Hsp90 ATPase homologue 1/2-like C-terminal" evidence="2">
    <location>
        <begin position="59"/>
        <end position="166"/>
    </location>
</feature>
<dbReference type="KEGG" id="rain:Rai3103_16645"/>
<comment type="similarity">
    <text evidence="1">Belongs to the AHA1 family.</text>
</comment>
<dbReference type="InterPro" id="IPR023393">
    <property type="entry name" value="START-like_dom_sf"/>
</dbReference>
<accession>A0A5Q2FEZ6</accession>
<sequence length="202" mass="21944">MVEVGCACAGASCPRRAAAHGFEVLISARPPRSPPVNLGCYDTLNGRPAVRFTLHHPRTPQRVWLSVTETARLDRWFPAHVALEPREGGTVFFGNDGFDPMLGTVLAYEEAERLGFTFGADEVWFDLVPDGDSTLLTMTILLADADLAALNAAGWTNCLSRLELCLQGEEPRDLYAWEDVYDQYVLAGMPAAGDVDGLTAGE</sequence>
<name>A0A5Q2FEZ6_9ACTN</name>
<dbReference type="Pfam" id="PF08327">
    <property type="entry name" value="AHSA1"/>
    <property type="match status" value="1"/>
</dbReference>
<evidence type="ECO:0000313" key="3">
    <source>
        <dbReference type="EMBL" id="QGF24971.1"/>
    </source>
</evidence>
<dbReference type="EMBL" id="CP045725">
    <property type="protein sequence ID" value="QGF24971.1"/>
    <property type="molecule type" value="Genomic_DNA"/>
</dbReference>
<dbReference type="AlphaFoldDB" id="A0A5Q2FEZ6"/>